<reference evidence="4 5" key="1">
    <citation type="submission" date="2019-09" db="EMBL/GenBank/DDBJ databases">
        <authorList>
            <person name="Ou C."/>
        </authorList>
    </citation>
    <scope>NUCLEOTIDE SEQUENCE [LARGE SCALE GENOMIC DNA]</scope>
    <source>
        <strain evidence="4">S2</strain>
        <tissue evidence="4">Leaf</tissue>
    </source>
</reference>
<dbReference type="Gene3D" id="1.25.40.10">
    <property type="entry name" value="Tetratricopeptide repeat domain"/>
    <property type="match status" value="3"/>
</dbReference>
<proteinExistence type="inferred from homology"/>
<keyword evidence="5" id="KW-1185">Reference proteome</keyword>
<reference evidence="4 5" key="3">
    <citation type="submission" date="2019-11" db="EMBL/GenBank/DDBJ databases">
        <title>A de novo genome assembly of a pear dwarfing rootstock.</title>
        <authorList>
            <person name="Wang F."/>
            <person name="Wang J."/>
            <person name="Li S."/>
            <person name="Zhang Y."/>
            <person name="Fang M."/>
            <person name="Ma L."/>
            <person name="Zhao Y."/>
            <person name="Jiang S."/>
        </authorList>
    </citation>
    <scope>NUCLEOTIDE SEQUENCE [LARGE SCALE GENOMIC DNA]</scope>
    <source>
        <strain evidence="4">S2</strain>
        <tissue evidence="4">Leaf</tissue>
    </source>
</reference>
<evidence type="ECO:0000256" key="3">
    <source>
        <dbReference type="PROSITE-ProRule" id="PRU00708"/>
    </source>
</evidence>
<organism evidence="4 5">
    <name type="scientific">Pyrus ussuriensis x Pyrus communis</name>
    <dbReference type="NCBI Taxonomy" id="2448454"/>
    <lineage>
        <taxon>Eukaryota</taxon>
        <taxon>Viridiplantae</taxon>
        <taxon>Streptophyta</taxon>
        <taxon>Embryophyta</taxon>
        <taxon>Tracheophyta</taxon>
        <taxon>Spermatophyta</taxon>
        <taxon>Magnoliopsida</taxon>
        <taxon>eudicotyledons</taxon>
        <taxon>Gunneridae</taxon>
        <taxon>Pentapetalae</taxon>
        <taxon>rosids</taxon>
        <taxon>fabids</taxon>
        <taxon>Rosales</taxon>
        <taxon>Rosaceae</taxon>
        <taxon>Amygdaloideae</taxon>
        <taxon>Maleae</taxon>
        <taxon>Pyrus</taxon>
    </lineage>
</organism>
<dbReference type="Pfam" id="PF01535">
    <property type="entry name" value="PPR"/>
    <property type="match status" value="1"/>
</dbReference>
<dbReference type="InterPro" id="IPR002885">
    <property type="entry name" value="PPR_rpt"/>
</dbReference>
<dbReference type="Pfam" id="PF13041">
    <property type="entry name" value="PPR_2"/>
    <property type="match status" value="1"/>
</dbReference>
<evidence type="ECO:0000313" key="4">
    <source>
        <dbReference type="EMBL" id="KAB2625306.1"/>
    </source>
</evidence>
<protein>
    <submittedName>
        <fullName evidence="4">Pentatricopeptide repeat-containing protein</fullName>
    </submittedName>
</protein>
<dbReference type="EMBL" id="SMOL01000160">
    <property type="protein sequence ID" value="KAB2625306.1"/>
    <property type="molecule type" value="Genomic_DNA"/>
</dbReference>
<dbReference type="PANTHER" id="PTHR47941">
    <property type="entry name" value="PENTATRICOPEPTIDE REPEAT-CONTAINING PROTEIN 3, MITOCHONDRIAL"/>
    <property type="match status" value="1"/>
</dbReference>
<dbReference type="PROSITE" id="PS51375">
    <property type="entry name" value="PPR"/>
    <property type="match status" value="1"/>
</dbReference>
<dbReference type="AlphaFoldDB" id="A0A5N5HBB3"/>
<sequence length="220" mass="25412">MLTWSWVSSLPMSAFNREINRKTNGGREGLWVFNDLKDRGYTPNIFMYTTMIQGLCTMGYIGEAMKLLVVYNTMILGFCKIGSFEEAKIFYKEMCDKGCKETTVGFCKEGKIVESKNLFRELLTQGLQPSTYTYTPLIEKLCLEPTFGTQDYILIGFRDQGYAAEGMEWFLDMLKSKLKPKRKTFGADYTVEKHICYSLVNKRVNNHFVETCLGEIIERK</sequence>
<dbReference type="Proteomes" id="UP000327157">
    <property type="component" value="Chromosome 16"/>
</dbReference>
<name>A0A5N5HBB3_9ROSA</name>
<feature type="repeat" description="PPR" evidence="3">
    <location>
        <begin position="67"/>
        <end position="101"/>
    </location>
</feature>
<dbReference type="Pfam" id="PF12854">
    <property type="entry name" value="PPR_1"/>
    <property type="match status" value="1"/>
</dbReference>
<accession>A0A5N5HBB3</accession>
<comment type="caution">
    <text evidence="4">The sequence shown here is derived from an EMBL/GenBank/DDBJ whole genome shotgun (WGS) entry which is preliminary data.</text>
</comment>
<dbReference type="NCBIfam" id="TIGR00756">
    <property type="entry name" value="PPR"/>
    <property type="match status" value="1"/>
</dbReference>
<dbReference type="OrthoDB" id="185373at2759"/>
<gene>
    <name evidence="4" type="ORF">D8674_016966</name>
</gene>
<reference evidence="5" key="2">
    <citation type="submission" date="2019-10" db="EMBL/GenBank/DDBJ databases">
        <title>A de novo genome assembly of a pear dwarfing rootstock.</title>
        <authorList>
            <person name="Wang F."/>
            <person name="Wang J."/>
            <person name="Li S."/>
            <person name="Zhang Y."/>
            <person name="Fang M."/>
            <person name="Ma L."/>
            <person name="Zhao Y."/>
            <person name="Jiang S."/>
        </authorList>
    </citation>
    <scope>NUCLEOTIDE SEQUENCE [LARGE SCALE GENOMIC DNA]</scope>
</reference>
<dbReference type="InterPro" id="IPR011990">
    <property type="entry name" value="TPR-like_helical_dom_sf"/>
</dbReference>
<evidence type="ECO:0000313" key="5">
    <source>
        <dbReference type="Proteomes" id="UP000327157"/>
    </source>
</evidence>
<keyword evidence="2" id="KW-0677">Repeat</keyword>
<evidence type="ECO:0000256" key="1">
    <source>
        <dbReference type="ARBA" id="ARBA00007626"/>
    </source>
</evidence>
<comment type="similarity">
    <text evidence="1">Belongs to the PPR family. P subfamily.</text>
</comment>
<evidence type="ECO:0000256" key="2">
    <source>
        <dbReference type="ARBA" id="ARBA00022737"/>
    </source>
</evidence>